<comment type="caution">
    <text evidence="1">The sequence shown here is derived from an EMBL/GenBank/DDBJ whole genome shotgun (WGS) entry which is preliminary data.</text>
</comment>
<gene>
    <name evidence="1" type="ORF">MPNT_590001</name>
</gene>
<proteinExistence type="predicted"/>
<evidence type="ECO:0000313" key="1">
    <source>
        <dbReference type="EMBL" id="CAF0703434.1"/>
    </source>
</evidence>
<protein>
    <submittedName>
        <fullName evidence="1">Uncharacterized protein</fullName>
    </submittedName>
</protein>
<name>A0A8J2FPK1_9BACT</name>
<evidence type="ECO:0000313" key="2">
    <source>
        <dbReference type="Proteomes" id="UP000663859"/>
    </source>
</evidence>
<sequence>MAWCEPKQINYVGGLVGSERVCRMLEGSVEQARRLHESDSEPARFFTEFVDRALRSSFRGSSG</sequence>
<dbReference type="Proteomes" id="UP000663859">
    <property type="component" value="Unassembled WGS sequence"/>
</dbReference>
<dbReference type="EMBL" id="CAJNOB010000055">
    <property type="protein sequence ID" value="CAF0703434.1"/>
    <property type="molecule type" value="Genomic_DNA"/>
</dbReference>
<reference evidence="1" key="1">
    <citation type="submission" date="2021-02" db="EMBL/GenBank/DDBJ databases">
        <authorList>
            <person name="Cremers G."/>
            <person name="Picone N."/>
        </authorList>
    </citation>
    <scope>NUCLEOTIDE SEQUENCE</scope>
    <source>
        <strain evidence="1">PQ17</strain>
    </source>
</reference>
<dbReference type="AlphaFoldDB" id="A0A8J2FPK1"/>
<keyword evidence="2" id="KW-1185">Reference proteome</keyword>
<organism evidence="1 2">
    <name type="scientific">Candidatus Methylacidithermus pantelleriae</name>
    <dbReference type="NCBI Taxonomy" id="2744239"/>
    <lineage>
        <taxon>Bacteria</taxon>
        <taxon>Pseudomonadati</taxon>
        <taxon>Verrucomicrobiota</taxon>
        <taxon>Methylacidiphilae</taxon>
        <taxon>Methylacidiphilales</taxon>
        <taxon>Methylacidiphilaceae</taxon>
        <taxon>Candidatus Methylacidithermus</taxon>
    </lineage>
</organism>
<accession>A0A8J2FPK1</accession>